<dbReference type="Proteomes" id="UP000613580">
    <property type="component" value="Unassembled WGS sequence"/>
</dbReference>
<evidence type="ECO:0000259" key="7">
    <source>
        <dbReference type="Pfam" id="PF00933"/>
    </source>
</evidence>
<comment type="catalytic activity">
    <reaction evidence="1">
        <text>Hydrolysis of terminal, non-reducing beta-D-glucosyl residues with release of beta-D-glucose.</text>
        <dbReference type="EC" id="3.2.1.21"/>
    </reaction>
</comment>
<evidence type="ECO:0000256" key="5">
    <source>
        <dbReference type="ARBA" id="ARBA00022801"/>
    </source>
</evidence>
<dbReference type="PANTHER" id="PTHR30620">
    <property type="entry name" value="PERIPLASMIC BETA-GLUCOSIDASE-RELATED"/>
    <property type="match status" value="1"/>
</dbReference>
<protein>
    <recommendedName>
        <fullName evidence="3">beta-glucosidase</fullName>
        <ecNumber evidence="3">3.2.1.21</ecNumber>
    </recommendedName>
</protein>
<dbReference type="EMBL" id="JACAZE010000002">
    <property type="protein sequence ID" value="KAF7320669.1"/>
    <property type="molecule type" value="Genomic_DNA"/>
</dbReference>
<dbReference type="EC" id="3.2.1.21" evidence="3"/>
<feature type="domain" description="Glycoside hydrolase family 3 N-terminal" evidence="7">
    <location>
        <begin position="122"/>
        <end position="281"/>
    </location>
</feature>
<gene>
    <name evidence="8" type="ORF">HMN09_00151900</name>
</gene>
<comment type="similarity">
    <text evidence="2">Belongs to the glycosyl hydrolase 3 family.</text>
</comment>
<name>A0A8H6WJ99_MYCCL</name>
<evidence type="ECO:0000256" key="4">
    <source>
        <dbReference type="ARBA" id="ARBA00022729"/>
    </source>
</evidence>
<accession>A0A8H6WJ99</accession>
<dbReference type="GO" id="GO:0008422">
    <property type="term" value="F:beta-glucosidase activity"/>
    <property type="evidence" value="ECO:0007669"/>
    <property type="project" value="UniProtKB-EC"/>
</dbReference>
<dbReference type="InterPro" id="IPR001764">
    <property type="entry name" value="Glyco_hydro_3_N"/>
</dbReference>
<dbReference type="InterPro" id="IPR017853">
    <property type="entry name" value="GH"/>
</dbReference>
<comment type="caution">
    <text evidence="8">The sequence shown here is derived from an EMBL/GenBank/DDBJ whole genome shotgun (WGS) entry which is preliminary data.</text>
</comment>
<organism evidence="8 9">
    <name type="scientific">Mycena chlorophos</name>
    <name type="common">Agaric fungus</name>
    <name type="synonym">Agaricus chlorophos</name>
    <dbReference type="NCBI Taxonomy" id="658473"/>
    <lineage>
        <taxon>Eukaryota</taxon>
        <taxon>Fungi</taxon>
        <taxon>Dikarya</taxon>
        <taxon>Basidiomycota</taxon>
        <taxon>Agaricomycotina</taxon>
        <taxon>Agaricomycetes</taxon>
        <taxon>Agaricomycetidae</taxon>
        <taxon>Agaricales</taxon>
        <taxon>Marasmiineae</taxon>
        <taxon>Mycenaceae</taxon>
        <taxon>Mycena</taxon>
    </lineage>
</organism>
<keyword evidence="5 8" id="KW-0378">Hydrolase</keyword>
<evidence type="ECO:0000313" key="9">
    <source>
        <dbReference type="Proteomes" id="UP000613580"/>
    </source>
</evidence>
<dbReference type="Gene3D" id="3.20.20.300">
    <property type="entry name" value="Glycoside hydrolase, family 3, N-terminal domain"/>
    <property type="match status" value="1"/>
</dbReference>
<keyword evidence="6" id="KW-0326">Glycosidase</keyword>
<dbReference type="InterPro" id="IPR036962">
    <property type="entry name" value="Glyco_hydro_3_N_sf"/>
</dbReference>
<sequence length="285" mass="30959">MRLPRRAGSALHASVAASALRLSQALQDVLLFSLESRGTNIDGSVPVYQNPKFSIEDRVADLLLWMTVQEKVARIIQGVITYYIANPNEPLDDTLAYNLTGLPIMNEQMSGALCLGRVSKAMEQNLGRSFTASPTTARPSPPPIDLSASFNRDLVTQVATVIGNEAEALGLSQVFAPVLDLSRELRWGRVEENYGEDPFLTGEMGTAYVPGVHGGRRQNILRARVAATCKHFAAFKLPQGGLNIAQVSGGERELRTNFLKPFNKACVDSLAIMTAYSSYDGFLAV</sequence>
<dbReference type="AlphaFoldDB" id="A0A8H6WJ99"/>
<reference evidence="8" key="1">
    <citation type="submission" date="2020-05" db="EMBL/GenBank/DDBJ databases">
        <title>Mycena genomes resolve the evolution of fungal bioluminescence.</title>
        <authorList>
            <person name="Tsai I.J."/>
        </authorList>
    </citation>
    <scope>NUCLEOTIDE SEQUENCE</scope>
    <source>
        <strain evidence="8">110903Hualien_Pintung</strain>
    </source>
</reference>
<dbReference type="InterPro" id="IPR051915">
    <property type="entry name" value="Cellulose_Degrad_GH3"/>
</dbReference>
<dbReference type="OrthoDB" id="2123594at2759"/>
<dbReference type="Pfam" id="PF00933">
    <property type="entry name" value="Glyco_hydro_3"/>
    <property type="match status" value="1"/>
</dbReference>
<evidence type="ECO:0000256" key="2">
    <source>
        <dbReference type="ARBA" id="ARBA00005336"/>
    </source>
</evidence>
<proteinExistence type="inferred from homology"/>
<keyword evidence="9" id="KW-1185">Reference proteome</keyword>
<evidence type="ECO:0000256" key="3">
    <source>
        <dbReference type="ARBA" id="ARBA00012744"/>
    </source>
</evidence>
<keyword evidence="4" id="KW-0732">Signal</keyword>
<evidence type="ECO:0000256" key="6">
    <source>
        <dbReference type="ARBA" id="ARBA00023295"/>
    </source>
</evidence>
<evidence type="ECO:0000313" key="8">
    <source>
        <dbReference type="EMBL" id="KAF7320669.1"/>
    </source>
</evidence>
<dbReference type="GO" id="GO:0009251">
    <property type="term" value="P:glucan catabolic process"/>
    <property type="evidence" value="ECO:0007669"/>
    <property type="project" value="TreeGrafter"/>
</dbReference>
<dbReference type="SUPFAM" id="SSF51445">
    <property type="entry name" value="(Trans)glycosidases"/>
    <property type="match status" value="1"/>
</dbReference>
<dbReference type="PANTHER" id="PTHR30620:SF16">
    <property type="entry name" value="LYSOSOMAL BETA GLUCOSIDASE"/>
    <property type="match status" value="1"/>
</dbReference>
<dbReference type="PRINTS" id="PR00133">
    <property type="entry name" value="GLHYDRLASE3"/>
</dbReference>
<evidence type="ECO:0000256" key="1">
    <source>
        <dbReference type="ARBA" id="ARBA00000448"/>
    </source>
</evidence>